<evidence type="ECO:0000313" key="2">
    <source>
        <dbReference type="Proteomes" id="UP000215155"/>
    </source>
</evidence>
<sequence>MIFMVVGIWMLTGCSSDDDKLDSLPWNDKELFNQSFVLNQDGYCILDGKAPVCDIDRNVLNSWLVSYGWQPVGIYQVKENGKLAKTDYREGIKDYSPKVYEFLSENQLMTYYRDEDTRTFCFKKQDWSYDDATGIVIKTNKAGKVDDYMQILDVKFHEDEAYLYVMEKIGSVTVADNQEKTVYGLVVYQRLSSLELIDVQNTYTIDKSDEEDKPNETEKVPDDCRYYIRCVYANSKDAHGMGDGHSKFQSFRLLSFDLTDYQNNNSSANPYYHYYDSIVWSCKGMPDREVSLRNDYNWSVVSINLTTYLFQINRNTSMTEEDRTLIVADGYKGGRVVYSSGIYLNIYNTGFMGYDFGSSDLLNPSNEDYDLYCIFDRSKRFRIVSPRYSPDFPEKPYSELKYIVSGVLLDSEDPESMKKHEAVLSEQKRMLVELMDMYYGQYGKGVVVDDSNREKYRNRFKALPSDADLVMYWKGYTPAQWNSDYEGCLVALILKKNKENPLKNYYCIHAEPIK</sequence>
<evidence type="ECO:0000313" key="1">
    <source>
        <dbReference type="EMBL" id="OXL43420.1"/>
    </source>
</evidence>
<proteinExistence type="predicted"/>
<reference evidence="1 2" key="1">
    <citation type="submission" date="2017-07" db="EMBL/GenBank/DDBJ databases">
        <title>Draft genome sequence of Prevotella copri isolated from the gut of healthy adult Indian.</title>
        <authorList>
            <person name="Das B."/>
            <person name="Bag S."/>
            <person name="Ghosh T.S."/>
        </authorList>
    </citation>
    <scope>NUCLEOTIDE SEQUENCE [LARGE SCALE GENOMIC DNA]</scope>
    <source>
        <strain evidence="1 2">Indica</strain>
    </source>
</reference>
<protein>
    <submittedName>
        <fullName evidence="1">Uncharacterized protein</fullName>
    </submittedName>
</protein>
<dbReference type="EMBL" id="NMPZ01000018">
    <property type="protein sequence ID" value="OXL43420.1"/>
    <property type="molecule type" value="Genomic_DNA"/>
</dbReference>
<name>A0AA91TIL1_9BACT</name>
<comment type="caution">
    <text evidence="1">The sequence shown here is derived from an EMBL/GenBank/DDBJ whole genome shotgun (WGS) entry which is preliminary data.</text>
</comment>
<organism evidence="1 2">
    <name type="scientific">Segatella copri</name>
    <dbReference type="NCBI Taxonomy" id="165179"/>
    <lineage>
        <taxon>Bacteria</taxon>
        <taxon>Pseudomonadati</taxon>
        <taxon>Bacteroidota</taxon>
        <taxon>Bacteroidia</taxon>
        <taxon>Bacteroidales</taxon>
        <taxon>Prevotellaceae</taxon>
        <taxon>Segatella</taxon>
    </lineage>
</organism>
<accession>A0AA91TIL1</accession>
<gene>
    <name evidence="1" type="ORF">CFT61_11360</name>
</gene>
<dbReference type="AlphaFoldDB" id="A0AA91TIL1"/>
<dbReference type="Proteomes" id="UP000215155">
    <property type="component" value="Unassembled WGS sequence"/>
</dbReference>